<dbReference type="Proteomes" id="UP000306102">
    <property type="component" value="Unassembled WGS sequence"/>
</dbReference>
<gene>
    <name evidence="2" type="ORF">TEA_023579</name>
</gene>
<reference evidence="2 3" key="1">
    <citation type="journal article" date="2018" name="Proc. Natl. Acad. Sci. U.S.A.">
        <title>Draft genome sequence of Camellia sinensis var. sinensis provides insights into the evolution of the tea genome and tea quality.</title>
        <authorList>
            <person name="Wei C."/>
            <person name="Yang H."/>
            <person name="Wang S."/>
            <person name="Zhao J."/>
            <person name="Liu C."/>
            <person name="Gao L."/>
            <person name="Xia E."/>
            <person name="Lu Y."/>
            <person name="Tai Y."/>
            <person name="She G."/>
            <person name="Sun J."/>
            <person name="Cao H."/>
            <person name="Tong W."/>
            <person name="Gao Q."/>
            <person name="Li Y."/>
            <person name="Deng W."/>
            <person name="Jiang X."/>
            <person name="Wang W."/>
            <person name="Chen Q."/>
            <person name="Zhang S."/>
            <person name="Li H."/>
            <person name="Wu J."/>
            <person name="Wang P."/>
            <person name="Li P."/>
            <person name="Shi C."/>
            <person name="Zheng F."/>
            <person name="Jian J."/>
            <person name="Huang B."/>
            <person name="Shan D."/>
            <person name="Shi M."/>
            <person name="Fang C."/>
            <person name="Yue Y."/>
            <person name="Li F."/>
            <person name="Li D."/>
            <person name="Wei S."/>
            <person name="Han B."/>
            <person name="Jiang C."/>
            <person name="Yin Y."/>
            <person name="Xia T."/>
            <person name="Zhang Z."/>
            <person name="Bennetzen J.L."/>
            <person name="Zhao S."/>
            <person name="Wan X."/>
        </authorList>
    </citation>
    <scope>NUCLEOTIDE SEQUENCE [LARGE SCALE GENOMIC DNA]</scope>
    <source>
        <strain evidence="3">cv. Shuchazao</strain>
        <tissue evidence="2">Leaf</tissue>
    </source>
</reference>
<dbReference type="EMBL" id="SDRB02008131">
    <property type="protein sequence ID" value="THG09922.1"/>
    <property type="molecule type" value="Genomic_DNA"/>
</dbReference>
<dbReference type="AlphaFoldDB" id="A0A4S4E248"/>
<keyword evidence="1" id="KW-0812">Transmembrane</keyword>
<name>A0A4S4E248_CAMSN</name>
<evidence type="ECO:0000313" key="2">
    <source>
        <dbReference type="EMBL" id="THG09922.1"/>
    </source>
</evidence>
<sequence length="248" mass="27144">MGVKRFSQHACYSSRFWYHAVGLVAPAIAAGLGALVHTLGTLVPVIGASGFAAVATTIGIDTNMPVSNISLEESDLRIMNFISRDCYDWSSTSLKSNFYAPLIMAKFSISSDGRSPRGPSPWARPPSQKVSAKSIFLLIASTSIKMYWTSTPAAMPLLLKMVRLISPQSTFKILNQKSCRWCLIGGIGDETCEGAKTNTTSFACGNNIACYDFEDVVGYFYKRLSSYKGNLYLLDGCRGSYTVHYLYL</sequence>
<keyword evidence="3" id="KW-1185">Reference proteome</keyword>
<keyword evidence="1" id="KW-1133">Transmembrane helix</keyword>
<evidence type="ECO:0000256" key="1">
    <source>
        <dbReference type="SAM" id="Phobius"/>
    </source>
</evidence>
<keyword evidence="1" id="KW-0472">Membrane</keyword>
<protein>
    <submittedName>
        <fullName evidence="2">Uncharacterized protein</fullName>
    </submittedName>
</protein>
<organism evidence="2 3">
    <name type="scientific">Camellia sinensis var. sinensis</name>
    <name type="common">China tea</name>
    <dbReference type="NCBI Taxonomy" id="542762"/>
    <lineage>
        <taxon>Eukaryota</taxon>
        <taxon>Viridiplantae</taxon>
        <taxon>Streptophyta</taxon>
        <taxon>Embryophyta</taxon>
        <taxon>Tracheophyta</taxon>
        <taxon>Spermatophyta</taxon>
        <taxon>Magnoliopsida</taxon>
        <taxon>eudicotyledons</taxon>
        <taxon>Gunneridae</taxon>
        <taxon>Pentapetalae</taxon>
        <taxon>asterids</taxon>
        <taxon>Ericales</taxon>
        <taxon>Theaceae</taxon>
        <taxon>Camellia</taxon>
    </lineage>
</organism>
<feature type="transmembrane region" description="Helical" evidence="1">
    <location>
        <begin position="16"/>
        <end position="36"/>
    </location>
</feature>
<accession>A0A4S4E248</accession>
<evidence type="ECO:0000313" key="3">
    <source>
        <dbReference type="Proteomes" id="UP000306102"/>
    </source>
</evidence>
<proteinExistence type="predicted"/>
<comment type="caution">
    <text evidence="2">The sequence shown here is derived from an EMBL/GenBank/DDBJ whole genome shotgun (WGS) entry which is preliminary data.</text>
</comment>